<protein>
    <recommendedName>
        <fullName evidence="4">Tetratricopeptide repeat protein</fullName>
    </recommendedName>
</protein>
<proteinExistence type="predicted"/>
<evidence type="ECO:0000256" key="1">
    <source>
        <dbReference type="SAM" id="MobiDB-lite"/>
    </source>
</evidence>
<accession>A0ABY9ZRV5</accession>
<dbReference type="EMBL" id="CP134876">
    <property type="protein sequence ID" value="WNM37979.1"/>
    <property type="molecule type" value="Genomic_DNA"/>
</dbReference>
<evidence type="ECO:0000313" key="2">
    <source>
        <dbReference type="EMBL" id="WNM37979.1"/>
    </source>
</evidence>
<gene>
    <name evidence="2" type="ORF">RMN56_22955</name>
</gene>
<sequence>MSQLQPPTASPPSGSAFREQAVARLQAGDWRGAHSWAKGWIGSGGGPHIDPWLVYVASALISGKARDAVHSIDLAIGLWLPGQQDRAALLWLRGCIVHRQLNDPRTALRDLLEAGLALPAWLTNQRGVEIAACEEAARHSRKRVPSVKPAWSYSGQPETRRLPDHAYEQRSDGAAPDGRLINILADLGLPVA</sequence>
<evidence type="ECO:0000313" key="3">
    <source>
        <dbReference type="Proteomes" id="UP001303001"/>
    </source>
</evidence>
<feature type="compositionally biased region" description="Basic and acidic residues" evidence="1">
    <location>
        <begin position="158"/>
        <end position="171"/>
    </location>
</feature>
<feature type="region of interest" description="Disordered" evidence="1">
    <location>
        <begin position="147"/>
        <end position="173"/>
    </location>
</feature>
<name>A0ABY9ZRV5_9ACTN</name>
<dbReference type="Proteomes" id="UP001303001">
    <property type="component" value="Chromosome"/>
</dbReference>
<evidence type="ECO:0008006" key="4">
    <source>
        <dbReference type="Google" id="ProtNLM"/>
    </source>
</evidence>
<dbReference type="RefSeq" id="WP_313719582.1">
    <property type="nucleotide sequence ID" value="NZ_CP134876.1"/>
</dbReference>
<reference evidence="2 3" key="1">
    <citation type="submission" date="2023-09" db="EMBL/GenBank/DDBJ databases">
        <title>Micromonospora halotolerans DSM 45598 genome sequence.</title>
        <authorList>
            <person name="Mo P."/>
        </authorList>
    </citation>
    <scope>NUCLEOTIDE SEQUENCE [LARGE SCALE GENOMIC DNA]</scope>
    <source>
        <strain evidence="2 3">DSM 45598</strain>
    </source>
</reference>
<organism evidence="2 3">
    <name type="scientific">Micromonospora halotolerans</name>
    <dbReference type="NCBI Taxonomy" id="709879"/>
    <lineage>
        <taxon>Bacteria</taxon>
        <taxon>Bacillati</taxon>
        <taxon>Actinomycetota</taxon>
        <taxon>Actinomycetes</taxon>
        <taxon>Micromonosporales</taxon>
        <taxon>Micromonosporaceae</taxon>
        <taxon>Micromonospora</taxon>
    </lineage>
</organism>
<keyword evidence="3" id="KW-1185">Reference proteome</keyword>